<dbReference type="GO" id="GO:0000976">
    <property type="term" value="F:transcription cis-regulatory region binding"/>
    <property type="evidence" value="ECO:0007669"/>
    <property type="project" value="TreeGrafter"/>
</dbReference>
<dbReference type="CDD" id="cd00383">
    <property type="entry name" value="trans_reg_C"/>
    <property type="match status" value="1"/>
</dbReference>
<dbReference type="RefSeq" id="WP_432765530.1">
    <property type="nucleotide sequence ID" value="NZ_CP070896.1"/>
</dbReference>
<dbReference type="CDD" id="cd17620">
    <property type="entry name" value="REC_OmpR_KdpE-like"/>
    <property type="match status" value="1"/>
</dbReference>
<keyword evidence="4" id="KW-0804">Transcription</keyword>
<keyword evidence="6" id="KW-0597">Phosphoprotein</keyword>
<evidence type="ECO:0000256" key="7">
    <source>
        <dbReference type="PROSITE-ProRule" id="PRU01091"/>
    </source>
</evidence>
<evidence type="ECO:0000256" key="2">
    <source>
        <dbReference type="ARBA" id="ARBA00023015"/>
    </source>
</evidence>
<feature type="domain" description="Response regulatory" evidence="8">
    <location>
        <begin position="6"/>
        <end position="119"/>
    </location>
</feature>
<evidence type="ECO:0000256" key="4">
    <source>
        <dbReference type="ARBA" id="ARBA00023163"/>
    </source>
</evidence>
<evidence type="ECO:0000256" key="3">
    <source>
        <dbReference type="ARBA" id="ARBA00023125"/>
    </source>
</evidence>
<feature type="modified residue" description="4-aspartylphosphate" evidence="6">
    <location>
        <position position="55"/>
    </location>
</feature>
<dbReference type="PROSITE" id="PS50110">
    <property type="entry name" value="RESPONSE_REGULATORY"/>
    <property type="match status" value="1"/>
</dbReference>
<keyword evidence="11" id="KW-1185">Reference proteome</keyword>
<gene>
    <name evidence="10" type="ORF">BXY41_115127</name>
</gene>
<keyword evidence="2" id="KW-0805">Transcription regulation</keyword>
<evidence type="ECO:0000313" key="11">
    <source>
        <dbReference type="Proteomes" id="UP000237749"/>
    </source>
</evidence>
<dbReference type="Pfam" id="PF00072">
    <property type="entry name" value="Response_reg"/>
    <property type="match status" value="1"/>
</dbReference>
<dbReference type="GO" id="GO:0005829">
    <property type="term" value="C:cytosol"/>
    <property type="evidence" value="ECO:0007669"/>
    <property type="project" value="TreeGrafter"/>
</dbReference>
<dbReference type="PANTHER" id="PTHR48111">
    <property type="entry name" value="REGULATOR OF RPOS"/>
    <property type="match status" value="1"/>
</dbReference>
<evidence type="ECO:0000256" key="6">
    <source>
        <dbReference type="PROSITE-ProRule" id="PRU00169"/>
    </source>
</evidence>
<dbReference type="Proteomes" id="UP000237749">
    <property type="component" value="Unassembled WGS sequence"/>
</dbReference>
<dbReference type="InterPro" id="IPR036388">
    <property type="entry name" value="WH-like_DNA-bd_sf"/>
</dbReference>
<protein>
    <recommendedName>
        <fullName evidence="1">Stage 0 sporulation protein A homolog</fullName>
    </recommendedName>
</protein>
<feature type="DNA-binding region" description="OmpR/PhoB-type" evidence="7">
    <location>
        <begin position="129"/>
        <end position="228"/>
    </location>
</feature>
<dbReference type="SMART" id="SM00862">
    <property type="entry name" value="Trans_reg_C"/>
    <property type="match status" value="1"/>
</dbReference>
<dbReference type="GO" id="GO:0006355">
    <property type="term" value="P:regulation of DNA-templated transcription"/>
    <property type="evidence" value="ECO:0007669"/>
    <property type="project" value="InterPro"/>
</dbReference>
<name>A0A2S6HM67_9FIRM</name>
<accession>A0A2S6HM67</accession>
<evidence type="ECO:0000256" key="5">
    <source>
        <dbReference type="ARBA" id="ARBA00024867"/>
    </source>
</evidence>
<dbReference type="PANTHER" id="PTHR48111:SF50">
    <property type="entry name" value="KDP OPERON TRANSCRIPTIONAL REGULATORY PROTEIN KDPE"/>
    <property type="match status" value="1"/>
</dbReference>
<dbReference type="SMART" id="SM00448">
    <property type="entry name" value="REC"/>
    <property type="match status" value="1"/>
</dbReference>
<dbReference type="InterPro" id="IPR001867">
    <property type="entry name" value="OmpR/PhoB-type_DNA-bd"/>
</dbReference>
<dbReference type="Gene3D" id="1.10.10.10">
    <property type="entry name" value="Winged helix-like DNA-binding domain superfamily/Winged helix DNA-binding domain"/>
    <property type="match status" value="1"/>
</dbReference>
<dbReference type="Gene3D" id="6.10.250.690">
    <property type="match status" value="1"/>
</dbReference>
<dbReference type="AlphaFoldDB" id="A0A2S6HM67"/>
<dbReference type="GO" id="GO:0032993">
    <property type="term" value="C:protein-DNA complex"/>
    <property type="evidence" value="ECO:0007669"/>
    <property type="project" value="TreeGrafter"/>
</dbReference>
<dbReference type="InterPro" id="IPR011006">
    <property type="entry name" value="CheY-like_superfamily"/>
</dbReference>
<feature type="domain" description="OmpR/PhoB-type" evidence="9">
    <location>
        <begin position="129"/>
        <end position="228"/>
    </location>
</feature>
<dbReference type="Gene3D" id="3.40.50.2300">
    <property type="match status" value="1"/>
</dbReference>
<comment type="function">
    <text evidence="5">May play the central regulatory role in sporulation. It may be an element of the effector pathway responsible for the activation of sporulation genes in response to nutritional stress. Spo0A may act in concert with spo0H (a sigma factor) to control the expression of some genes that are critical to the sporulation process.</text>
</comment>
<dbReference type="EMBL" id="PTJA01000015">
    <property type="protein sequence ID" value="PPK78453.1"/>
    <property type="molecule type" value="Genomic_DNA"/>
</dbReference>
<keyword evidence="3 7" id="KW-0238">DNA-binding</keyword>
<reference evidence="10 11" key="1">
    <citation type="submission" date="2018-02" db="EMBL/GenBank/DDBJ databases">
        <title>Genomic Encyclopedia of Archaeal and Bacterial Type Strains, Phase II (KMG-II): from individual species to whole genera.</title>
        <authorList>
            <person name="Goeker M."/>
        </authorList>
    </citation>
    <scope>NUCLEOTIDE SEQUENCE [LARGE SCALE GENOMIC DNA]</scope>
    <source>
        <strain evidence="10 11">DSM 3808</strain>
    </source>
</reference>
<dbReference type="SUPFAM" id="SSF52172">
    <property type="entry name" value="CheY-like"/>
    <property type="match status" value="1"/>
</dbReference>
<dbReference type="InterPro" id="IPR001789">
    <property type="entry name" value="Sig_transdc_resp-reg_receiver"/>
</dbReference>
<sequence>MINDISVLVIEDDKSIQNFIRITLKSKGYNSVFADDGLTGISYFYANNPDIILLDLGLPDIDGMEVLSQIRKESDIPIIVVSARGMEQEKVAALDEGADDYLTKPFHAGELLARIRVALRHKSGMIKQEAAFELDGFYMDFEKRRLIVRGEEVHVTPIEYKMLKLLVLNAGKVLTHHFIQNEIWGYDTNDDYQSIRVFMANIRRKIEEDSANPRFIITEVGVGYRFTEN</sequence>
<dbReference type="InterPro" id="IPR039420">
    <property type="entry name" value="WalR-like"/>
</dbReference>
<proteinExistence type="predicted"/>
<comment type="caution">
    <text evidence="10">The sequence shown here is derived from an EMBL/GenBank/DDBJ whole genome shotgun (WGS) entry which is preliminary data.</text>
</comment>
<dbReference type="Pfam" id="PF00486">
    <property type="entry name" value="Trans_reg_C"/>
    <property type="match status" value="1"/>
</dbReference>
<evidence type="ECO:0000256" key="1">
    <source>
        <dbReference type="ARBA" id="ARBA00018672"/>
    </source>
</evidence>
<dbReference type="GO" id="GO:0000156">
    <property type="term" value="F:phosphorelay response regulator activity"/>
    <property type="evidence" value="ECO:0007669"/>
    <property type="project" value="TreeGrafter"/>
</dbReference>
<evidence type="ECO:0000313" key="10">
    <source>
        <dbReference type="EMBL" id="PPK78453.1"/>
    </source>
</evidence>
<organism evidence="10 11">
    <name type="scientific">Lacrimispora xylanisolvens</name>
    <dbReference type="NCBI Taxonomy" id="384636"/>
    <lineage>
        <taxon>Bacteria</taxon>
        <taxon>Bacillati</taxon>
        <taxon>Bacillota</taxon>
        <taxon>Clostridia</taxon>
        <taxon>Lachnospirales</taxon>
        <taxon>Lachnospiraceae</taxon>
        <taxon>Lacrimispora</taxon>
    </lineage>
</organism>
<evidence type="ECO:0000259" key="8">
    <source>
        <dbReference type="PROSITE" id="PS50110"/>
    </source>
</evidence>
<evidence type="ECO:0000259" key="9">
    <source>
        <dbReference type="PROSITE" id="PS51755"/>
    </source>
</evidence>
<dbReference type="PROSITE" id="PS51755">
    <property type="entry name" value="OMPR_PHOB"/>
    <property type="match status" value="1"/>
</dbReference>